<proteinExistence type="predicted"/>
<gene>
    <name evidence="1" type="ORF">CAMP_LOCUS1238</name>
</gene>
<organism evidence="1 2">
    <name type="scientific">Caenorhabditis angaria</name>
    <dbReference type="NCBI Taxonomy" id="860376"/>
    <lineage>
        <taxon>Eukaryota</taxon>
        <taxon>Metazoa</taxon>
        <taxon>Ecdysozoa</taxon>
        <taxon>Nematoda</taxon>
        <taxon>Chromadorea</taxon>
        <taxon>Rhabditida</taxon>
        <taxon>Rhabditina</taxon>
        <taxon>Rhabditomorpha</taxon>
        <taxon>Rhabditoidea</taxon>
        <taxon>Rhabditidae</taxon>
        <taxon>Peloderinae</taxon>
        <taxon>Caenorhabditis</taxon>
    </lineage>
</organism>
<evidence type="ECO:0000313" key="2">
    <source>
        <dbReference type="Proteomes" id="UP001152747"/>
    </source>
</evidence>
<evidence type="ECO:0000313" key="1">
    <source>
        <dbReference type="EMBL" id="CAI5438601.1"/>
    </source>
</evidence>
<accession>A0A9P1I5S5</accession>
<dbReference type="Proteomes" id="UP001152747">
    <property type="component" value="Unassembled WGS sequence"/>
</dbReference>
<reference evidence="1" key="1">
    <citation type="submission" date="2022-11" db="EMBL/GenBank/DDBJ databases">
        <authorList>
            <person name="Kikuchi T."/>
        </authorList>
    </citation>
    <scope>NUCLEOTIDE SEQUENCE</scope>
    <source>
        <strain evidence="1">PS1010</strain>
    </source>
</reference>
<dbReference type="AlphaFoldDB" id="A0A9P1I5S5"/>
<protein>
    <submittedName>
        <fullName evidence="1">Uncharacterized protein</fullName>
    </submittedName>
</protein>
<dbReference type="EMBL" id="CANHGI010000001">
    <property type="protein sequence ID" value="CAI5438601.1"/>
    <property type="molecule type" value="Genomic_DNA"/>
</dbReference>
<sequence>MNTKNAHISLGSEEYEQFSKLSGNRLYSISFQVKKFHTLICIGYKKNQNFNYNLWFSKSEDNCLRTIIKCKNDGELLWTKYENGSLNKWAMKYLKNLIIENGDTLRWLELKMSFVDWEDLDISKIEKIDHLVIQSKKKIDFFEQKKIHFHQICDVITEISLASSKIGYDELIQLKSQFIHFNGQNLSFEEIKSYWELCKEEKVDKNIRSVTLVGIENFDIRKFQEYLGCAMKTYIGNDFKHEQSIMQGRKLCFYWSHYYQYIEFDIIN</sequence>
<name>A0A9P1I5S5_9PELO</name>
<comment type="caution">
    <text evidence="1">The sequence shown here is derived from an EMBL/GenBank/DDBJ whole genome shotgun (WGS) entry which is preliminary data.</text>
</comment>
<keyword evidence="2" id="KW-1185">Reference proteome</keyword>